<sequence>MPEWHEVNVGDKRVLNWFCRELRAAILRYEPSINMLKVSVKDAYHQTLALSLEAMLQDESEPLRLEIAYSNGRWR</sequence>
<reference evidence="2" key="1">
    <citation type="journal article" date="2018" name="Genome Biol.">
        <title>SKESA: strategic k-mer extension for scrupulous assemblies.</title>
        <authorList>
            <person name="Souvorov A."/>
            <person name="Agarwala R."/>
            <person name="Lipman D.J."/>
        </authorList>
    </citation>
    <scope>NUCLEOTIDE SEQUENCE</scope>
    <source>
        <strain evidence="2">Salmonella enterica</strain>
    </source>
</reference>
<dbReference type="InterPro" id="IPR007048">
    <property type="entry name" value="IraD/Gp25-like"/>
</dbReference>
<reference evidence="2" key="2">
    <citation type="submission" date="2019-04" db="EMBL/GenBank/DDBJ databases">
        <authorList>
            <consortium name="NCBI Pathogen Detection Project"/>
        </authorList>
    </citation>
    <scope>NUCLEOTIDE SEQUENCE</scope>
    <source>
        <strain evidence="2">Salmonella enterica</strain>
    </source>
</reference>
<comment type="caution">
    <text evidence="2">The sequence shown here is derived from an EMBL/GenBank/DDBJ whole genome shotgun (WGS) entry which is preliminary data.</text>
</comment>
<organism evidence="2">
    <name type="scientific">Salmonella senftenberg</name>
    <dbReference type="NCBI Taxonomy" id="28150"/>
    <lineage>
        <taxon>Bacteria</taxon>
        <taxon>Pseudomonadati</taxon>
        <taxon>Pseudomonadota</taxon>
        <taxon>Gammaproteobacteria</taxon>
        <taxon>Enterobacterales</taxon>
        <taxon>Enterobacteriaceae</taxon>
        <taxon>Salmonella</taxon>
    </lineage>
</organism>
<dbReference type="Pfam" id="PF04965">
    <property type="entry name" value="GPW_gp25"/>
    <property type="match status" value="1"/>
</dbReference>
<protein>
    <submittedName>
        <fullName evidence="2">DNA replication protein</fullName>
    </submittedName>
</protein>
<dbReference type="AlphaFoldDB" id="A0A725N3K5"/>
<name>A0A725N3K5_SALSE</name>
<feature type="domain" description="IraD/Gp25-like" evidence="1">
    <location>
        <begin position="2"/>
        <end position="59"/>
    </location>
</feature>
<dbReference type="SUPFAM" id="SSF160719">
    <property type="entry name" value="gpW/gp25-like"/>
    <property type="match status" value="1"/>
</dbReference>
<gene>
    <name evidence="2" type="ORF">G2906_09055</name>
</gene>
<dbReference type="EMBL" id="DAAQUF010000003">
    <property type="protein sequence ID" value="HAE0889368.1"/>
    <property type="molecule type" value="Genomic_DNA"/>
</dbReference>
<evidence type="ECO:0000259" key="1">
    <source>
        <dbReference type="Pfam" id="PF04965"/>
    </source>
</evidence>
<proteinExistence type="predicted"/>
<evidence type="ECO:0000313" key="2">
    <source>
        <dbReference type="EMBL" id="HAE0889368.1"/>
    </source>
</evidence>
<accession>A0A725N3K5</accession>